<evidence type="ECO:0000256" key="1">
    <source>
        <dbReference type="SAM" id="MobiDB-lite"/>
    </source>
</evidence>
<sequence>MSHGPGSEVQESDVVVSPDDGIPHAAVLKQDPHAAREARENNLEIAIGREVRARRAQLVSP</sequence>
<evidence type="ECO:0000313" key="2">
    <source>
        <dbReference type="EMBL" id="KUM28230.1"/>
    </source>
</evidence>
<accession>A0A101KWM0</accession>
<dbReference type="AlphaFoldDB" id="A0A101KWM0"/>
<proteinExistence type="predicted"/>
<comment type="caution">
    <text evidence="2">The sequence shown here is derived from an EMBL/GenBank/DDBJ whole genome shotgun (WGS) entry which is preliminary data.</text>
</comment>
<name>A0A101KWM0_RHILI</name>
<reference evidence="2 3" key="1">
    <citation type="submission" date="2015-12" db="EMBL/GenBank/DDBJ databases">
        <title>Draft genome sequence of Mesorhizobium sp. UFLA 01-765, a multitolerant efficient symbiont and plant-growth promoting strain isolated from Zn-mining soil using Leucaena leucocephala as a trap plant.</title>
        <authorList>
            <person name="Rangel W.M."/>
            <person name="Thijs S."/>
            <person name="Longatti S.M."/>
            <person name="Moreira F.M."/>
            <person name="Weyens N."/>
            <person name="Vangronsveld J."/>
            <person name="Van Hamme J.D."/>
            <person name="Bottos E.M."/>
            <person name="Rineau F."/>
        </authorList>
    </citation>
    <scope>NUCLEOTIDE SEQUENCE [LARGE SCALE GENOMIC DNA]</scope>
    <source>
        <strain evidence="2 3">UFLA 01-765</strain>
    </source>
</reference>
<feature type="region of interest" description="Disordered" evidence="1">
    <location>
        <begin position="1"/>
        <end position="36"/>
    </location>
</feature>
<protein>
    <submittedName>
        <fullName evidence="2">Uncharacterized protein</fullName>
    </submittedName>
</protein>
<dbReference type="Proteomes" id="UP000053176">
    <property type="component" value="Unassembled WGS sequence"/>
</dbReference>
<dbReference type="EMBL" id="LPWA01000031">
    <property type="protein sequence ID" value="KUM28230.1"/>
    <property type="molecule type" value="Genomic_DNA"/>
</dbReference>
<organism evidence="2 3">
    <name type="scientific">Rhizobium loti</name>
    <name type="common">Mesorhizobium loti</name>
    <dbReference type="NCBI Taxonomy" id="381"/>
    <lineage>
        <taxon>Bacteria</taxon>
        <taxon>Pseudomonadati</taxon>
        <taxon>Pseudomonadota</taxon>
        <taxon>Alphaproteobacteria</taxon>
        <taxon>Hyphomicrobiales</taxon>
        <taxon>Phyllobacteriaceae</taxon>
        <taxon>Mesorhizobium</taxon>
    </lineage>
</organism>
<evidence type="ECO:0000313" key="3">
    <source>
        <dbReference type="Proteomes" id="UP000053176"/>
    </source>
</evidence>
<gene>
    <name evidence="2" type="ORF">AU467_34990</name>
</gene>